<sequence>MLSQPDAIVGQFRPRPNSGQYHLRRGDQDSPIGGVPHQQGGLQEPISFQKIGNALAVQNPTAFEQTPFASGRLVKLNEYCVGAQLRRAPGRPLLGKPFKGVTVGPPSAAGALRYDRDDFALEYRQGRVGQDDVPALPHRKHTLKLSRWPSKFHDSYSTALSESIENIKVRDTVPASESARGVPRVPAHLALAAHYARLGARRQIRYSNVYVVPRFCLRETAT</sequence>
<accession>A0A4C1XJ78</accession>
<feature type="region of interest" description="Disordered" evidence="1">
    <location>
        <begin position="1"/>
        <end position="42"/>
    </location>
</feature>
<name>A0A4C1XJ78_EUMVA</name>
<organism evidence="2 3">
    <name type="scientific">Eumeta variegata</name>
    <name type="common">Bagworm moth</name>
    <name type="synonym">Eumeta japonica</name>
    <dbReference type="NCBI Taxonomy" id="151549"/>
    <lineage>
        <taxon>Eukaryota</taxon>
        <taxon>Metazoa</taxon>
        <taxon>Ecdysozoa</taxon>
        <taxon>Arthropoda</taxon>
        <taxon>Hexapoda</taxon>
        <taxon>Insecta</taxon>
        <taxon>Pterygota</taxon>
        <taxon>Neoptera</taxon>
        <taxon>Endopterygota</taxon>
        <taxon>Lepidoptera</taxon>
        <taxon>Glossata</taxon>
        <taxon>Ditrysia</taxon>
        <taxon>Tineoidea</taxon>
        <taxon>Psychidae</taxon>
        <taxon>Oiketicinae</taxon>
        <taxon>Eumeta</taxon>
    </lineage>
</organism>
<reference evidence="2 3" key="1">
    <citation type="journal article" date="2019" name="Commun. Biol.">
        <title>The bagworm genome reveals a unique fibroin gene that provides high tensile strength.</title>
        <authorList>
            <person name="Kono N."/>
            <person name="Nakamura H."/>
            <person name="Ohtoshi R."/>
            <person name="Tomita M."/>
            <person name="Numata K."/>
            <person name="Arakawa K."/>
        </authorList>
    </citation>
    <scope>NUCLEOTIDE SEQUENCE [LARGE SCALE GENOMIC DNA]</scope>
</reference>
<evidence type="ECO:0000313" key="3">
    <source>
        <dbReference type="Proteomes" id="UP000299102"/>
    </source>
</evidence>
<evidence type="ECO:0000256" key="1">
    <source>
        <dbReference type="SAM" id="MobiDB-lite"/>
    </source>
</evidence>
<keyword evidence="3" id="KW-1185">Reference proteome</keyword>
<evidence type="ECO:0000313" key="2">
    <source>
        <dbReference type="EMBL" id="GBP62255.1"/>
    </source>
</evidence>
<dbReference type="Proteomes" id="UP000299102">
    <property type="component" value="Unassembled WGS sequence"/>
</dbReference>
<gene>
    <name evidence="2" type="ORF">EVAR_44663_1</name>
</gene>
<dbReference type="AlphaFoldDB" id="A0A4C1XJ78"/>
<dbReference type="EMBL" id="BGZK01000836">
    <property type="protein sequence ID" value="GBP62255.1"/>
    <property type="molecule type" value="Genomic_DNA"/>
</dbReference>
<proteinExistence type="predicted"/>
<protein>
    <submittedName>
        <fullName evidence="2">Uncharacterized protein</fullName>
    </submittedName>
</protein>
<comment type="caution">
    <text evidence="2">The sequence shown here is derived from an EMBL/GenBank/DDBJ whole genome shotgun (WGS) entry which is preliminary data.</text>
</comment>